<dbReference type="Proteomes" id="UP001172155">
    <property type="component" value="Unassembled WGS sequence"/>
</dbReference>
<dbReference type="AlphaFoldDB" id="A0AA40FAX5"/>
<evidence type="ECO:0000256" key="6">
    <source>
        <dbReference type="ARBA" id="ARBA00022989"/>
    </source>
</evidence>
<dbReference type="GO" id="GO:0016811">
    <property type="term" value="F:hydrolase activity, acting on carbon-nitrogen (but not peptide) bonds, in linear amides"/>
    <property type="evidence" value="ECO:0007669"/>
    <property type="project" value="InterPro"/>
</dbReference>
<evidence type="ECO:0000313" key="14">
    <source>
        <dbReference type="Proteomes" id="UP001172155"/>
    </source>
</evidence>
<accession>A0AA40FAX5</accession>
<dbReference type="InterPro" id="IPR002777">
    <property type="entry name" value="PFD_beta-like"/>
</dbReference>
<keyword evidence="5" id="KW-0378">Hydrolase</keyword>
<dbReference type="InterPro" id="IPR008901">
    <property type="entry name" value="ACER"/>
</dbReference>
<dbReference type="GO" id="GO:0006457">
    <property type="term" value="P:protein folding"/>
    <property type="evidence" value="ECO:0007669"/>
    <property type="project" value="InterPro"/>
</dbReference>
<name>A0AA40FAX5_9PEZI</name>
<keyword evidence="4 12" id="KW-0812">Transmembrane</keyword>
<proteinExistence type="inferred from homology"/>
<keyword evidence="7 12" id="KW-0472">Membrane</keyword>
<organism evidence="13 14">
    <name type="scientific">Schizothecium vesticola</name>
    <dbReference type="NCBI Taxonomy" id="314040"/>
    <lineage>
        <taxon>Eukaryota</taxon>
        <taxon>Fungi</taxon>
        <taxon>Dikarya</taxon>
        <taxon>Ascomycota</taxon>
        <taxon>Pezizomycotina</taxon>
        <taxon>Sordariomycetes</taxon>
        <taxon>Sordariomycetidae</taxon>
        <taxon>Sordariales</taxon>
        <taxon>Schizotheciaceae</taxon>
        <taxon>Schizothecium</taxon>
    </lineage>
</organism>
<dbReference type="EMBL" id="JAUKUD010000001">
    <property type="protein sequence ID" value="KAK0754267.1"/>
    <property type="molecule type" value="Genomic_DNA"/>
</dbReference>
<dbReference type="GO" id="GO:0046514">
    <property type="term" value="P:ceramide catabolic process"/>
    <property type="evidence" value="ECO:0007669"/>
    <property type="project" value="TreeGrafter"/>
</dbReference>
<keyword evidence="8" id="KW-0106">Calcium</keyword>
<dbReference type="GO" id="GO:0005789">
    <property type="term" value="C:endoplasmic reticulum membrane"/>
    <property type="evidence" value="ECO:0007669"/>
    <property type="project" value="TreeGrafter"/>
</dbReference>
<evidence type="ECO:0000256" key="7">
    <source>
        <dbReference type="ARBA" id="ARBA00023136"/>
    </source>
</evidence>
<dbReference type="SUPFAM" id="SSF46579">
    <property type="entry name" value="Prefoldin"/>
    <property type="match status" value="1"/>
</dbReference>
<keyword evidence="10" id="KW-0175">Coiled coil</keyword>
<dbReference type="PANTHER" id="PTHR46187:SF3">
    <property type="entry name" value="ALKALINE CERAMIDASE 3"/>
    <property type="match status" value="1"/>
</dbReference>
<reference evidence="13" key="1">
    <citation type="submission" date="2023-06" db="EMBL/GenBank/DDBJ databases">
        <title>Genome-scale phylogeny and comparative genomics of the fungal order Sordariales.</title>
        <authorList>
            <consortium name="Lawrence Berkeley National Laboratory"/>
            <person name="Hensen N."/>
            <person name="Bonometti L."/>
            <person name="Westerberg I."/>
            <person name="Brannstrom I.O."/>
            <person name="Guillou S."/>
            <person name="Cros-Aarteil S."/>
            <person name="Calhoun S."/>
            <person name="Haridas S."/>
            <person name="Kuo A."/>
            <person name="Mondo S."/>
            <person name="Pangilinan J."/>
            <person name="Riley R."/>
            <person name="LaButti K."/>
            <person name="Andreopoulos B."/>
            <person name="Lipzen A."/>
            <person name="Chen C."/>
            <person name="Yanf M."/>
            <person name="Daum C."/>
            <person name="Ng V."/>
            <person name="Clum A."/>
            <person name="Steindorff A."/>
            <person name="Ohm R."/>
            <person name="Martin F."/>
            <person name="Silar P."/>
            <person name="Natvig D."/>
            <person name="Lalanne C."/>
            <person name="Gautier V."/>
            <person name="Ament-velasquez S.L."/>
            <person name="Kruys A."/>
            <person name="Hutchinson M.I."/>
            <person name="Powell A.J."/>
            <person name="Barry K."/>
            <person name="Miller A.N."/>
            <person name="Grigoriev I.V."/>
            <person name="Debuchy R."/>
            <person name="Gladieux P."/>
            <person name="Thoren M.H."/>
            <person name="Johannesson H."/>
        </authorList>
    </citation>
    <scope>NUCLEOTIDE SEQUENCE</scope>
    <source>
        <strain evidence="13">SMH3187-1</strain>
    </source>
</reference>
<dbReference type="GO" id="GO:0051082">
    <property type="term" value="F:unfolded protein binding"/>
    <property type="evidence" value="ECO:0007669"/>
    <property type="project" value="InterPro"/>
</dbReference>
<feature type="binding site" evidence="9">
    <location>
        <position position="86"/>
    </location>
    <ligand>
        <name>Zn(2+)</name>
        <dbReference type="ChEBI" id="CHEBI:29105"/>
        <note>catalytic</note>
    </ligand>
</feature>
<dbReference type="CDD" id="cd23164">
    <property type="entry name" value="Prefoldin_1"/>
    <property type="match status" value="1"/>
</dbReference>
<feature type="binding site" evidence="8">
    <location>
        <position position="38"/>
    </location>
    <ligand>
        <name>Ca(2+)</name>
        <dbReference type="ChEBI" id="CHEBI:29108"/>
    </ligand>
</feature>
<evidence type="ECO:0000256" key="11">
    <source>
        <dbReference type="SAM" id="MobiDB-lite"/>
    </source>
</evidence>
<evidence type="ECO:0000256" key="4">
    <source>
        <dbReference type="ARBA" id="ARBA00022692"/>
    </source>
</evidence>
<keyword evidence="9" id="KW-0862">Zinc</keyword>
<evidence type="ECO:0000256" key="1">
    <source>
        <dbReference type="ARBA" id="ARBA00004141"/>
    </source>
</evidence>
<comment type="similarity">
    <text evidence="3">Belongs to the alkaline ceramidase family.</text>
</comment>
<evidence type="ECO:0000256" key="8">
    <source>
        <dbReference type="PIRSR" id="PIRSR608901-1"/>
    </source>
</evidence>
<evidence type="ECO:0000256" key="12">
    <source>
        <dbReference type="SAM" id="Phobius"/>
    </source>
</evidence>
<feature type="transmembrane region" description="Helical" evidence="12">
    <location>
        <begin position="123"/>
        <end position="142"/>
    </location>
</feature>
<feature type="region of interest" description="Disordered" evidence="11">
    <location>
        <begin position="339"/>
        <end position="365"/>
    </location>
</feature>
<dbReference type="Pfam" id="PF01920">
    <property type="entry name" value="Prefoldin_2"/>
    <property type="match status" value="1"/>
</dbReference>
<evidence type="ECO:0000256" key="2">
    <source>
        <dbReference type="ARBA" id="ARBA00008045"/>
    </source>
</evidence>
<feature type="binding site" evidence="8">
    <location>
        <position position="27"/>
    </location>
    <ligand>
        <name>Ca(2+)</name>
        <dbReference type="ChEBI" id="CHEBI:29108"/>
    </ligand>
</feature>
<evidence type="ECO:0000256" key="9">
    <source>
        <dbReference type="PIRSR" id="PIRSR608901-2"/>
    </source>
</evidence>
<gene>
    <name evidence="13" type="ORF">B0T18DRAFT_434726</name>
</gene>
<feature type="compositionally biased region" description="Polar residues" evidence="11">
    <location>
        <begin position="339"/>
        <end position="357"/>
    </location>
</feature>
<comment type="subcellular location">
    <subcellularLocation>
        <location evidence="1">Membrane</location>
        <topology evidence="1">Multi-pass membrane protein</topology>
    </subcellularLocation>
</comment>
<feature type="transmembrane region" description="Helical" evidence="12">
    <location>
        <begin position="148"/>
        <end position="170"/>
    </location>
</feature>
<dbReference type="Pfam" id="PF05875">
    <property type="entry name" value="Ceramidase"/>
    <property type="match status" value="1"/>
</dbReference>
<protein>
    <submittedName>
        <fullName evidence="13">Ceramidase-domain-containing protein</fullName>
    </submittedName>
</protein>
<feature type="binding site" evidence="9">
    <location>
        <position position="237"/>
    </location>
    <ligand>
        <name>Zn(2+)</name>
        <dbReference type="ChEBI" id="CHEBI:29105"/>
        <note>catalytic</note>
    </ligand>
</feature>
<feature type="binding site" evidence="8">
    <location>
        <position position="25"/>
    </location>
    <ligand>
        <name>Ca(2+)</name>
        <dbReference type="ChEBI" id="CHEBI:29108"/>
    </ligand>
</feature>
<evidence type="ECO:0000256" key="5">
    <source>
        <dbReference type="ARBA" id="ARBA00022801"/>
    </source>
</evidence>
<feature type="transmembrane region" description="Helical" evidence="12">
    <location>
        <begin position="99"/>
        <end position="116"/>
    </location>
</feature>
<sequence length="503" mass="56078">MNNISIPYRESREGFWGEQTSTLNWCEEDYNITFYCAEAVNTITNLVFMWLGFKGLRNVIKYNHSPVFILAFLGYIVVGLGSIAFHTSLKYSMQLADELPMIYTVCIMSFAAFGYGISTKAKVLLATGLTGLACFITVYYLYAKDPVFHQLAYGGLTLATTIRGFLATHYELKPALRRRVPAESEAYIRQIQQLAVTGIYMFVGGFFLWNMDNIFCHHLKTARHQIGLPWSVVLEGHGWWHILTGLGCGSTRAWTGKRRSSCWSGHHGGLFPRCWCLEPDAAVICRVAWQFGTVPCCPSNISPEFHSSREEAQPSTHFTSSHPNSIVQPRPTYLGVTVPQTPSLPLTAPPLQSQPSHRTARPAPDFQQPHGWDLPSLPSSAMSISNEALEKLIREIESQAAAAQQQIGLVRTQMVSKQREMRLVQLTRGEMATLPPDTAVYEGVGKMFVGLPVPALQDKLGAQMKEMESEVEGLGKRLHYLETTAKNSQEHIEKMLKGAAGRS</sequence>
<comment type="similarity">
    <text evidence="2">Belongs to the prefoldin subunit beta family.</text>
</comment>
<feature type="binding site" evidence="9">
    <location>
        <position position="241"/>
    </location>
    <ligand>
        <name>Zn(2+)</name>
        <dbReference type="ChEBI" id="CHEBI:29105"/>
        <note>catalytic</note>
    </ligand>
</feature>
<evidence type="ECO:0000256" key="3">
    <source>
        <dbReference type="ARBA" id="ARBA00009780"/>
    </source>
</evidence>
<comment type="caution">
    <text evidence="13">The sequence shown here is derived from an EMBL/GenBank/DDBJ whole genome shotgun (WGS) entry which is preliminary data.</text>
</comment>
<comment type="cofactor">
    <cofactor evidence="9">
        <name>Zn(2+)</name>
        <dbReference type="ChEBI" id="CHEBI:29105"/>
    </cofactor>
</comment>
<keyword evidence="14" id="KW-1185">Reference proteome</keyword>
<feature type="transmembrane region" description="Helical" evidence="12">
    <location>
        <begin position="191"/>
        <end position="209"/>
    </location>
</feature>
<dbReference type="GO" id="GO:0046872">
    <property type="term" value="F:metal ion binding"/>
    <property type="evidence" value="ECO:0007669"/>
    <property type="project" value="UniProtKB-KW"/>
</dbReference>
<dbReference type="PANTHER" id="PTHR46187">
    <property type="entry name" value="ALKALINE CERAMIDASE 3"/>
    <property type="match status" value="1"/>
</dbReference>
<feature type="coiled-coil region" evidence="10">
    <location>
        <begin position="386"/>
        <end position="413"/>
    </location>
</feature>
<feature type="transmembrane region" description="Helical" evidence="12">
    <location>
        <begin position="65"/>
        <end position="87"/>
    </location>
</feature>
<keyword evidence="8" id="KW-0479">Metal-binding</keyword>
<evidence type="ECO:0000313" key="13">
    <source>
        <dbReference type="EMBL" id="KAK0754267.1"/>
    </source>
</evidence>
<dbReference type="GO" id="GO:0046513">
    <property type="term" value="P:ceramide biosynthetic process"/>
    <property type="evidence" value="ECO:0007669"/>
    <property type="project" value="TreeGrafter"/>
</dbReference>
<keyword evidence="6 12" id="KW-1133">Transmembrane helix</keyword>
<evidence type="ECO:0000256" key="10">
    <source>
        <dbReference type="SAM" id="Coils"/>
    </source>
</evidence>
<dbReference type="Gene3D" id="1.10.287.370">
    <property type="match status" value="1"/>
</dbReference>
<dbReference type="InterPro" id="IPR009053">
    <property type="entry name" value="Prefoldin"/>
</dbReference>
<dbReference type="GO" id="GO:0016272">
    <property type="term" value="C:prefoldin complex"/>
    <property type="evidence" value="ECO:0007669"/>
    <property type="project" value="InterPro"/>
</dbReference>